<dbReference type="STRING" id="558155.SAMN04487911_10739"/>
<feature type="signal peptide" evidence="1">
    <location>
        <begin position="1"/>
        <end position="20"/>
    </location>
</feature>
<keyword evidence="1" id="KW-0732">Signal</keyword>
<evidence type="ECO:0000259" key="2">
    <source>
        <dbReference type="PROSITE" id="PS50206"/>
    </source>
</evidence>
<gene>
    <name evidence="3" type="ORF">SAMN04487911_10739</name>
</gene>
<accession>A0A1M6ESW1</accession>
<dbReference type="AlphaFoldDB" id="A0A1M6ESW1"/>
<feature type="chain" id="PRO_5009917191" evidence="1">
    <location>
        <begin position="21"/>
        <end position="118"/>
    </location>
</feature>
<organism evidence="3 4">
    <name type="scientific">Arenibacter nanhaiticus</name>
    <dbReference type="NCBI Taxonomy" id="558155"/>
    <lineage>
        <taxon>Bacteria</taxon>
        <taxon>Pseudomonadati</taxon>
        <taxon>Bacteroidota</taxon>
        <taxon>Flavobacteriia</taxon>
        <taxon>Flavobacteriales</taxon>
        <taxon>Flavobacteriaceae</taxon>
        <taxon>Arenibacter</taxon>
    </lineage>
</organism>
<dbReference type="Pfam" id="PF00581">
    <property type="entry name" value="Rhodanese"/>
    <property type="match status" value="1"/>
</dbReference>
<dbReference type="Proteomes" id="UP000184231">
    <property type="component" value="Unassembled WGS sequence"/>
</dbReference>
<keyword evidence="4" id="KW-1185">Reference proteome</keyword>
<feature type="domain" description="Rhodanese" evidence="2">
    <location>
        <begin position="34"/>
        <end position="117"/>
    </location>
</feature>
<proteinExistence type="predicted"/>
<dbReference type="OrthoDB" id="9808735at2"/>
<dbReference type="PANTHER" id="PTHR45431">
    <property type="entry name" value="RHODANESE-LIKE DOMAIN-CONTAINING PROTEIN 15, CHLOROPLASTIC"/>
    <property type="match status" value="1"/>
</dbReference>
<dbReference type="Gene3D" id="3.40.250.10">
    <property type="entry name" value="Rhodanese-like domain"/>
    <property type="match status" value="1"/>
</dbReference>
<protein>
    <submittedName>
        <fullName evidence="3">Rhodanese-related sulfurtransferase</fullName>
    </submittedName>
</protein>
<reference evidence="4" key="1">
    <citation type="submission" date="2016-11" db="EMBL/GenBank/DDBJ databases">
        <authorList>
            <person name="Varghese N."/>
            <person name="Submissions S."/>
        </authorList>
    </citation>
    <scope>NUCLEOTIDE SEQUENCE [LARGE SCALE GENOMIC DNA]</scope>
    <source>
        <strain evidence="4">CGMCC 1.8863</strain>
    </source>
</reference>
<name>A0A1M6ESW1_9FLAO</name>
<keyword evidence="3" id="KW-0808">Transferase</keyword>
<dbReference type="GO" id="GO:0016740">
    <property type="term" value="F:transferase activity"/>
    <property type="evidence" value="ECO:0007669"/>
    <property type="project" value="UniProtKB-KW"/>
</dbReference>
<dbReference type="InterPro" id="IPR052367">
    <property type="entry name" value="Thiosulfate_ST/Rhodanese-like"/>
</dbReference>
<dbReference type="SUPFAM" id="SSF52821">
    <property type="entry name" value="Rhodanese/Cell cycle control phosphatase"/>
    <property type="match status" value="1"/>
</dbReference>
<dbReference type="PANTHER" id="PTHR45431:SF3">
    <property type="entry name" value="RHODANESE-LIKE DOMAIN-CONTAINING PROTEIN 15, CHLOROPLASTIC"/>
    <property type="match status" value="1"/>
</dbReference>
<dbReference type="InterPro" id="IPR036873">
    <property type="entry name" value="Rhodanese-like_dom_sf"/>
</dbReference>
<dbReference type="CDD" id="cd00158">
    <property type="entry name" value="RHOD"/>
    <property type="match status" value="1"/>
</dbReference>
<sequence>MRSVFLVLVVLVLHISCAQATSNNFPIASFEQSLLKNAILVDVRTPEEFSQGHLEEAVNINWYDPDFATNFSKIEKEKTIYLYCKVGGRSLMAMEKLKKLGFKNVINLTGGYDAWIAK</sequence>
<dbReference type="InterPro" id="IPR001763">
    <property type="entry name" value="Rhodanese-like_dom"/>
</dbReference>
<dbReference type="RefSeq" id="WP_072763877.1">
    <property type="nucleotide sequence ID" value="NZ_FQYX01000007.1"/>
</dbReference>
<evidence type="ECO:0000313" key="4">
    <source>
        <dbReference type="Proteomes" id="UP000184231"/>
    </source>
</evidence>
<evidence type="ECO:0000256" key="1">
    <source>
        <dbReference type="SAM" id="SignalP"/>
    </source>
</evidence>
<dbReference type="EMBL" id="FQYX01000007">
    <property type="protein sequence ID" value="SHI88547.1"/>
    <property type="molecule type" value="Genomic_DNA"/>
</dbReference>
<dbReference type="PROSITE" id="PS50206">
    <property type="entry name" value="RHODANESE_3"/>
    <property type="match status" value="1"/>
</dbReference>
<dbReference type="SMART" id="SM00450">
    <property type="entry name" value="RHOD"/>
    <property type="match status" value="1"/>
</dbReference>
<evidence type="ECO:0000313" key="3">
    <source>
        <dbReference type="EMBL" id="SHI88547.1"/>
    </source>
</evidence>